<evidence type="ECO:0000313" key="8">
    <source>
        <dbReference type="EMBL" id="CDZ96996.1"/>
    </source>
</evidence>
<dbReference type="PROSITE" id="PS51397">
    <property type="entry name" value="WLM"/>
    <property type="match status" value="1"/>
</dbReference>
<dbReference type="PROSITE" id="PS50199">
    <property type="entry name" value="ZF_RANBP2_2"/>
    <property type="match status" value="1"/>
</dbReference>
<evidence type="ECO:0000256" key="2">
    <source>
        <dbReference type="ARBA" id="ARBA00022771"/>
    </source>
</evidence>
<dbReference type="SMR" id="A0A0F7SER8"/>
<feature type="region of interest" description="Disordered" evidence="5">
    <location>
        <begin position="217"/>
        <end position="352"/>
    </location>
</feature>
<dbReference type="InterPro" id="IPR013536">
    <property type="entry name" value="WLM_dom"/>
</dbReference>
<keyword evidence="3" id="KW-0862">Zinc</keyword>
<dbReference type="Gene3D" id="2.30.30.380">
    <property type="entry name" value="Zn-finger domain of Sec23/24"/>
    <property type="match status" value="1"/>
</dbReference>
<evidence type="ECO:0000259" key="7">
    <source>
        <dbReference type="PROSITE" id="PS51397"/>
    </source>
</evidence>
<feature type="compositionally biased region" description="Polar residues" evidence="5">
    <location>
        <begin position="301"/>
        <end position="320"/>
    </location>
</feature>
<dbReference type="Pfam" id="PF08325">
    <property type="entry name" value="WLM"/>
    <property type="match status" value="1"/>
</dbReference>
<dbReference type="GO" id="GO:0005634">
    <property type="term" value="C:nucleus"/>
    <property type="evidence" value="ECO:0007669"/>
    <property type="project" value="TreeGrafter"/>
</dbReference>
<evidence type="ECO:0000256" key="3">
    <source>
        <dbReference type="ARBA" id="ARBA00022833"/>
    </source>
</evidence>
<evidence type="ECO:0000256" key="4">
    <source>
        <dbReference type="PROSITE-ProRule" id="PRU00322"/>
    </source>
</evidence>
<dbReference type="PANTHER" id="PTHR46622:SF1">
    <property type="entry name" value="DNA-DEPENDENT METALLOPROTEASE WSS1"/>
    <property type="match status" value="1"/>
</dbReference>
<feature type="compositionally biased region" description="Acidic residues" evidence="5">
    <location>
        <begin position="290"/>
        <end position="299"/>
    </location>
</feature>
<evidence type="ECO:0000256" key="1">
    <source>
        <dbReference type="ARBA" id="ARBA00022723"/>
    </source>
</evidence>
<feature type="compositionally biased region" description="Basic and acidic residues" evidence="5">
    <location>
        <begin position="277"/>
        <end position="289"/>
    </location>
</feature>
<feature type="compositionally biased region" description="Basic and acidic residues" evidence="5">
    <location>
        <begin position="322"/>
        <end position="339"/>
    </location>
</feature>
<feature type="compositionally biased region" description="Low complexity" evidence="5">
    <location>
        <begin position="240"/>
        <end position="249"/>
    </location>
</feature>
<accession>A0A0F7SER8</accession>
<dbReference type="SMART" id="SM00547">
    <property type="entry name" value="ZnF_RBZ"/>
    <property type="match status" value="1"/>
</dbReference>
<dbReference type="GO" id="GO:0008237">
    <property type="term" value="F:metallopeptidase activity"/>
    <property type="evidence" value="ECO:0007669"/>
    <property type="project" value="TreeGrafter"/>
</dbReference>
<dbReference type="SUPFAM" id="SSF90209">
    <property type="entry name" value="Ran binding protein zinc finger-like"/>
    <property type="match status" value="1"/>
</dbReference>
<dbReference type="EMBL" id="LN483167">
    <property type="protein sequence ID" value="CDZ96996.1"/>
    <property type="molecule type" value="Genomic_DNA"/>
</dbReference>
<dbReference type="InterPro" id="IPR001876">
    <property type="entry name" value="Znf_RanBP2"/>
</dbReference>
<dbReference type="PANTHER" id="PTHR46622">
    <property type="entry name" value="DNA-DEPENDENT METALLOPROTEASE WSS1"/>
    <property type="match status" value="1"/>
</dbReference>
<proteinExistence type="predicted"/>
<dbReference type="GO" id="GO:0006281">
    <property type="term" value="P:DNA repair"/>
    <property type="evidence" value="ECO:0007669"/>
    <property type="project" value="TreeGrafter"/>
</dbReference>
<dbReference type="AlphaFoldDB" id="A0A0F7SER8"/>
<feature type="compositionally biased region" description="Polar residues" evidence="5">
    <location>
        <begin position="256"/>
        <end position="266"/>
    </location>
</feature>
<dbReference type="PROSITE" id="PS01358">
    <property type="entry name" value="ZF_RANBP2_1"/>
    <property type="match status" value="1"/>
</dbReference>
<keyword evidence="1" id="KW-0479">Metal-binding</keyword>
<protein>
    <submittedName>
        <fullName evidence="8">Wlm-domain-containing protein</fullName>
    </submittedName>
</protein>
<dbReference type="InterPro" id="IPR036443">
    <property type="entry name" value="Znf_RanBP2_sf"/>
</dbReference>
<feature type="domain" description="RanBP2-type" evidence="6">
    <location>
        <begin position="363"/>
        <end position="392"/>
    </location>
</feature>
<dbReference type="InterPro" id="IPR053000">
    <property type="entry name" value="WSS1-like_metalloprotease"/>
</dbReference>
<evidence type="ECO:0000259" key="6">
    <source>
        <dbReference type="PROSITE" id="PS50199"/>
    </source>
</evidence>
<reference evidence="8" key="1">
    <citation type="submission" date="2014-08" db="EMBL/GenBank/DDBJ databases">
        <authorList>
            <person name="Sharma Rahul"/>
            <person name="Thines Marco"/>
        </authorList>
    </citation>
    <scope>NUCLEOTIDE SEQUENCE</scope>
</reference>
<organism evidence="8">
    <name type="scientific">Phaffia rhodozyma</name>
    <name type="common">Yeast</name>
    <name type="synonym">Xanthophyllomyces dendrorhous</name>
    <dbReference type="NCBI Taxonomy" id="264483"/>
    <lineage>
        <taxon>Eukaryota</taxon>
        <taxon>Fungi</taxon>
        <taxon>Dikarya</taxon>
        <taxon>Basidiomycota</taxon>
        <taxon>Agaricomycotina</taxon>
        <taxon>Tremellomycetes</taxon>
        <taxon>Cystofilobasidiales</taxon>
        <taxon>Mrakiaceae</taxon>
        <taxon>Phaffia</taxon>
    </lineage>
</organism>
<sequence>MTNTHIKSFIHLTKLKYSEKALPLLEKIASLVKPIMNKYGWVLPVLAEFLPDNPSLLGLNVNGGQKILIRLRPQHAQDTFLDLDDLIGTMLHELAHNVHGSHDAKFYAFLKGLTDEFDALQASGYTGEGFHSTGHRFGTSHNLPPHLAKLKALAAAEDRAKKARIMGPGGRLGGAVTVGKSMRELALEAAKQRLKDDKTCGSGPDFDKTTEVIRVQREGTVVPNTPSSPHISFPPPAHSPPSASSTSPINLDVSAPSDSNGSTPSTEPGVLNVGSNDPKKEKELDKEIITIEDSDEDENPPISTKSILPPHSTQTEQTTLSDDERPRPTPDRPDPEPKPQRQPRLQADGSQKSRIEIKTQQETQAQWPCPACTFLNSQILPSCEMCETPRSGSYPYHQPQLQTMPGSSDVEAEGWYCITCGAGPIELNWWCCTNPGCSGVRGWS</sequence>
<dbReference type="GO" id="GO:0008270">
    <property type="term" value="F:zinc ion binding"/>
    <property type="evidence" value="ECO:0007669"/>
    <property type="project" value="UniProtKB-KW"/>
</dbReference>
<feature type="domain" description="WLM" evidence="7">
    <location>
        <begin position="1"/>
        <end position="195"/>
    </location>
</feature>
<name>A0A0F7SER8_PHARH</name>
<keyword evidence="2 4" id="KW-0863">Zinc-finger</keyword>
<evidence type="ECO:0000256" key="5">
    <source>
        <dbReference type="SAM" id="MobiDB-lite"/>
    </source>
</evidence>